<sequence>MRLNEISIERIHTWAFYLLCGFALFSNISIAIANIFLGTLTALVLFRLWRKHDDWKNALPDGHIGIALLILMGAVILSSCFSTDISRSLRFFGDYYGYRMLALYAVMLMIWEKRQLAFIGVCVGISFFINDLAVIFQGLVQGNYRASGFSIYMSVGGFLSMLLPVLVLLLLSGRLDMRYRILAAVTLVIGCMALLFNGTRGAWLAVPIATFICAAFLIRDRKKLLVGTAIGALIFAGIFAASPALSSRFATIGDTKMQSNSERFLLWTSAAHMFADHPVFGIGFAGFKEAYQGQYILPEAKEPYLEHAHSNVMHMLAECGIIGLAALLFWWWTCLSYGFRTWLATHEIAALLIPAILLGLILQGLTEYNMGNSAVMKLHWLLMGLCLQWLQLNEGARRFSR</sequence>
<keyword evidence="3 5" id="KW-1133">Transmembrane helix</keyword>
<keyword evidence="8" id="KW-1185">Reference proteome</keyword>
<dbReference type="Proteomes" id="UP000515480">
    <property type="component" value="Chromosome"/>
</dbReference>
<keyword evidence="4 5" id="KW-0472">Membrane</keyword>
<dbReference type="PANTHER" id="PTHR37422:SF23">
    <property type="entry name" value="TEICHURONIC ACID BIOSYNTHESIS PROTEIN TUAE"/>
    <property type="match status" value="1"/>
</dbReference>
<dbReference type="PANTHER" id="PTHR37422">
    <property type="entry name" value="TEICHURONIC ACID BIOSYNTHESIS PROTEIN TUAE"/>
    <property type="match status" value="1"/>
</dbReference>
<dbReference type="AlphaFoldDB" id="A0A7G7VKP1"/>
<feature type="transmembrane region" description="Helical" evidence="5">
    <location>
        <begin position="14"/>
        <end position="46"/>
    </location>
</feature>
<dbReference type="RefSeq" id="WP_185980627.1">
    <property type="nucleotide sequence ID" value="NZ_CP060204.1"/>
</dbReference>
<feature type="transmembrane region" description="Helical" evidence="5">
    <location>
        <begin position="339"/>
        <end position="362"/>
    </location>
</feature>
<organism evidence="7 8">
    <name type="scientific">Selenomonas timonae</name>
    <dbReference type="NCBI Taxonomy" id="2754044"/>
    <lineage>
        <taxon>Bacteria</taxon>
        <taxon>Bacillati</taxon>
        <taxon>Bacillota</taxon>
        <taxon>Negativicutes</taxon>
        <taxon>Selenomonadales</taxon>
        <taxon>Selenomonadaceae</taxon>
        <taxon>Selenomonas</taxon>
    </lineage>
</organism>
<accession>A0A7G7VKP1</accession>
<keyword evidence="7" id="KW-0436">Ligase</keyword>
<evidence type="ECO:0000256" key="5">
    <source>
        <dbReference type="SAM" id="Phobius"/>
    </source>
</evidence>
<evidence type="ECO:0000256" key="3">
    <source>
        <dbReference type="ARBA" id="ARBA00022989"/>
    </source>
</evidence>
<evidence type="ECO:0000313" key="8">
    <source>
        <dbReference type="Proteomes" id="UP000515480"/>
    </source>
</evidence>
<feature type="transmembrane region" description="Helical" evidence="5">
    <location>
        <begin position="118"/>
        <end position="139"/>
    </location>
</feature>
<feature type="transmembrane region" description="Helical" evidence="5">
    <location>
        <begin position="315"/>
        <end position="333"/>
    </location>
</feature>
<dbReference type="InterPro" id="IPR051533">
    <property type="entry name" value="WaaL-like"/>
</dbReference>
<evidence type="ECO:0000256" key="2">
    <source>
        <dbReference type="ARBA" id="ARBA00022692"/>
    </source>
</evidence>
<feature type="transmembrane region" description="Helical" evidence="5">
    <location>
        <begin position="66"/>
        <end position="89"/>
    </location>
</feature>
<dbReference type="KEGG" id="stim:H1B31_01605"/>
<evidence type="ECO:0000256" key="4">
    <source>
        <dbReference type="ARBA" id="ARBA00023136"/>
    </source>
</evidence>
<dbReference type="Pfam" id="PF04932">
    <property type="entry name" value="Wzy_C"/>
    <property type="match status" value="1"/>
</dbReference>
<name>A0A7G7VKP1_9FIRM</name>
<dbReference type="GO" id="GO:0016020">
    <property type="term" value="C:membrane"/>
    <property type="evidence" value="ECO:0007669"/>
    <property type="project" value="UniProtKB-SubCell"/>
</dbReference>
<feature type="transmembrane region" description="Helical" evidence="5">
    <location>
        <begin position="151"/>
        <end position="172"/>
    </location>
</feature>
<feature type="transmembrane region" description="Helical" evidence="5">
    <location>
        <begin position="225"/>
        <end position="244"/>
    </location>
</feature>
<reference evidence="7 8" key="1">
    <citation type="submission" date="2020-07" db="EMBL/GenBank/DDBJ databases">
        <title>Complete genome and description of Selenomonas timonensis sp. nov., a new bacterium isolated from a gingivitis subject.</title>
        <authorList>
            <person name="Antezack A."/>
        </authorList>
    </citation>
    <scope>NUCLEOTIDE SEQUENCE [LARGE SCALE GENOMIC DNA]</scope>
    <source>
        <strain evidence="7 8">Marseille-Q3039</strain>
    </source>
</reference>
<feature type="transmembrane region" description="Helical" evidence="5">
    <location>
        <begin position="179"/>
        <end position="196"/>
    </location>
</feature>
<evidence type="ECO:0000259" key="6">
    <source>
        <dbReference type="Pfam" id="PF04932"/>
    </source>
</evidence>
<keyword evidence="2 5" id="KW-0812">Transmembrane</keyword>
<dbReference type="InterPro" id="IPR007016">
    <property type="entry name" value="O-antigen_ligase-rel_domated"/>
</dbReference>
<protein>
    <submittedName>
        <fullName evidence="7">O-antigen ligase family protein</fullName>
    </submittedName>
</protein>
<gene>
    <name evidence="7" type="ORF">H1B31_01605</name>
</gene>
<dbReference type="EMBL" id="CP060204">
    <property type="protein sequence ID" value="QNH54684.1"/>
    <property type="molecule type" value="Genomic_DNA"/>
</dbReference>
<dbReference type="GO" id="GO:0016874">
    <property type="term" value="F:ligase activity"/>
    <property type="evidence" value="ECO:0007669"/>
    <property type="project" value="UniProtKB-KW"/>
</dbReference>
<feature type="transmembrane region" description="Helical" evidence="5">
    <location>
        <begin position="202"/>
        <end position="218"/>
    </location>
</feature>
<feature type="domain" description="O-antigen ligase-related" evidence="6">
    <location>
        <begin position="186"/>
        <end position="328"/>
    </location>
</feature>
<proteinExistence type="predicted"/>
<evidence type="ECO:0000256" key="1">
    <source>
        <dbReference type="ARBA" id="ARBA00004141"/>
    </source>
</evidence>
<comment type="subcellular location">
    <subcellularLocation>
        <location evidence="1">Membrane</location>
        <topology evidence="1">Multi-pass membrane protein</topology>
    </subcellularLocation>
</comment>
<evidence type="ECO:0000313" key="7">
    <source>
        <dbReference type="EMBL" id="QNH54684.1"/>
    </source>
</evidence>